<gene>
    <name evidence="2" type="ORF">GQ61_08360</name>
</gene>
<keyword evidence="1" id="KW-0812">Transmembrane</keyword>
<name>A0A1W6N622_9PROT</name>
<dbReference type="STRING" id="1414854.GQ61_08360"/>
<keyword evidence="1" id="KW-0472">Membrane</keyword>
<accession>A0A1W6N622</accession>
<evidence type="ECO:0000256" key="1">
    <source>
        <dbReference type="SAM" id="Phobius"/>
    </source>
</evidence>
<evidence type="ECO:0000313" key="2">
    <source>
        <dbReference type="EMBL" id="ARN85294.1"/>
    </source>
</evidence>
<dbReference type="AlphaFoldDB" id="A0A1W6N622"/>
<organism evidence="2 3">
    <name type="scientific">Candidatus Nucleicultrix amoebiphila FS5</name>
    <dbReference type="NCBI Taxonomy" id="1414854"/>
    <lineage>
        <taxon>Bacteria</taxon>
        <taxon>Pseudomonadati</taxon>
        <taxon>Pseudomonadota</taxon>
        <taxon>Alphaproteobacteria</taxon>
        <taxon>Holosporales</taxon>
        <taxon>Candidatus Nucleicultricaceae</taxon>
        <taxon>Candidatus Nucleicultrix</taxon>
    </lineage>
</organism>
<keyword evidence="1" id="KW-1133">Transmembrane helix</keyword>
<proteinExistence type="predicted"/>
<reference evidence="2 3" key="1">
    <citation type="submission" date="2014-06" db="EMBL/GenBank/DDBJ databases">
        <title>The genome of the endonuclear symbiont Nucleicultrix amoebiphila.</title>
        <authorList>
            <person name="Schulz F."/>
            <person name="Horn M."/>
        </authorList>
    </citation>
    <scope>NUCLEOTIDE SEQUENCE [LARGE SCALE GENOMIC DNA]</scope>
    <source>
        <strain evidence="2 3">FS5</strain>
    </source>
</reference>
<dbReference type="KEGG" id="naf:GQ61_08360"/>
<dbReference type="EMBL" id="CP008743">
    <property type="protein sequence ID" value="ARN85294.1"/>
    <property type="molecule type" value="Genomic_DNA"/>
</dbReference>
<evidence type="ECO:0000313" key="3">
    <source>
        <dbReference type="Proteomes" id="UP000237351"/>
    </source>
</evidence>
<feature type="transmembrane region" description="Helical" evidence="1">
    <location>
        <begin position="27"/>
        <end position="49"/>
    </location>
</feature>
<dbReference type="Proteomes" id="UP000237351">
    <property type="component" value="Chromosome"/>
</dbReference>
<sequence>MGSKKNLFIFSFKMTRGRKNIKDWTRFLRVMVLTWIVCLSTYMCFYIGMDPYDRFFFKQDKPAQTIALADRYLLPSLVRKAYFDSVIIGTSTVKLLKPEQLNRQFNGRFVNLAMASATPYEQMMLLEEFLKHHPRPKYVFIALDVAWFQENPTTWNENFHFPTYLFEENLTEDFKNAFSLLNLKNSFKKLGTYLRIKPHENRFDGYECFVPPLEEYNLRKAQEHIYNQQTPMKNVGFQRSDLIDYEGNKKNFSFPQQLRLKQLLAKLPQETVKVLFLVPYHVHLQSNNINSQGARWKAFKSSYGKLALNFTNTHVIDFMIHSSMTENDEHYWDALHYTQTVAEQICDCLYQAVTLNRKEDRFTHIRSFKSTEDMQIKSD</sequence>
<dbReference type="SUPFAM" id="SSF52266">
    <property type="entry name" value="SGNH hydrolase"/>
    <property type="match status" value="1"/>
</dbReference>
<keyword evidence="3" id="KW-1185">Reference proteome</keyword>
<protein>
    <submittedName>
        <fullName evidence="2">Uncharacterized protein</fullName>
    </submittedName>
</protein>